<dbReference type="Gene3D" id="6.10.250.690">
    <property type="match status" value="1"/>
</dbReference>
<keyword evidence="1 6" id="KW-0597">Phosphoprotein</keyword>
<keyword evidence="11" id="KW-1185">Reference proteome</keyword>
<dbReference type="Gene3D" id="3.40.50.2300">
    <property type="match status" value="1"/>
</dbReference>
<dbReference type="GO" id="GO:0000156">
    <property type="term" value="F:phosphorelay response regulator activity"/>
    <property type="evidence" value="ECO:0007669"/>
    <property type="project" value="TreeGrafter"/>
</dbReference>
<evidence type="ECO:0000259" key="8">
    <source>
        <dbReference type="PROSITE" id="PS50110"/>
    </source>
</evidence>
<keyword evidence="2" id="KW-0902">Two-component regulatory system</keyword>
<dbReference type="PROSITE" id="PS51755">
    <property type="entry name" value="OMPR_PHOB"/>
    <property type="match status" value="1"/>
</dbReference>
<evidence type="ECO:0000259" key="9">
    <source>
        <dbReference type="PROSITE" id="PS51755"/>
    </source>
</evidence>
<dbReference type="Gene3D" id="1.10.10.10">
    <property type="entry name" value="Winged helix-like DNA-binding domain superfamily/Winged helix DNA-binding domain"/>
    <property type="match status" value="1"/>
</dbReference>
<dbReference type="EMBL" id="AP018558">
    <property type="protein sequence ID" value="BBD78026.1"/>
    <property type="molecule type" value="Genomic_DNA"/>
</dbReference>
<reference evidence="10 11" key="1">
    <citation type="submission" date="2018-04" db="EMBL/GenBank/DDBJ databases">
        <title>Complete genome sequence of Hydrogenophilus thermoluteolus TH-1.</title>
        <authorList>
            <person name="Arai H."/>
        </authorList>
    </citation>
    <scope>NUCLEOTIDE SEQUENCE [LARGE SCALE GENOMIC DNA]</scope>
    <source>
        <strain evidence="10 11">TH-1</strain>
    </source>
</reference>
<evidence type="ECO:0000256" key="5">
    <source>
        <dbReference type="ARBA" id="ARBA00023163"/>
    </source>
</evidence>
<protein>
    <submittedName>
        <fullName evidence="10">DNA-binding response regulator</fullName>
    </submittedName>
</protein>
<accession>A0A2Z6DZN9</accession>
<keyword evidence="4 7" id="KW-0238">DNA-binding</keyword>
<dbReference type="GO" id="GO:0005829">
    <property type="term" value="C:cytosol"/>
    <property type="evidence" value="ECO:0007669"/>
    <property type="project" value="TreeGrafter"/>
</dbReference>
<evidence type="ECO:0000256" key="1">
    <source>
        <dbReference type="ARBA" id="ARBA00022553"/>
    </source>
</evidence>
<evidence type="ECO:0000256" key="2">
    <source>
        <dbReference type="ARBA" id="ARBA00023012"/>
    </source>
</evidence>
<dbReference type="Pfam" id="PF00072">
    <property type="entry name" value="Response_reg"/>
    <property type="match status" value="1"/>
</dbReference>
<dbReference type="Proteomes" id="UP000262004">
    <property type="component" value="Chromosome"/>
</dbReference>
<dbReference type="SUPFAM" id="SSF46894">
    <property type="entry name" value="C-terminal effector domain of the bipartite response regulators"/>
    <property type="match status" value="1"/>
</dbReference>
<dbReference type="CDD" id="cd00383">
    <property type="entry name" value="trans_reg_C"/>
    <property type="match status" value="1"/>
</dbReference>
<gene>
    <name evidence="10" type="ORF">HPTL_1768</name>
</gene>
<evidence type="ECO:0000256" key="4">
    <source>
        <dbReference type="ARBA" id="ARBA00023125"/>
    </source>
</evidence>
<sequence>MSAVPTLIVEDEPDVAQLIARALEPFGFAVTLVGTAQAALAHCETTPPELAIIDLGLPDRDGLDLLRELQTRYPCAVIILTGRAAVADRVLGLELGADDYLVKPFDPRELAARAKTVMRRYQAAGSGEKGAATPGAIAATNAADERQVAHFGAWRFDAATFALVRDDTEPLTLSTAEAELLLRFLRQPNRILSREQLAGVRALEAYDRSIDVRVSRLRKKLGDDPHAPKIIKTVYGAGYLFALPVTWQAAS</sequence>
<dbReference type="PANTHER" id="PTHR48111">
    <property type="entry name" value="REGULATOR OF RPOS"/>
    <property type="match status" value="1"/>
</dbReference>
<proteinExistence type="predicted"/>
<dbReference type="GO" id="GO:0000976">
    <property type="term" value="F:transcription cis-regulatory region binding"/>
    <property type="evidence" value="ECO:0007669"/>
    <property type="project" value="TreeGrafter"/>
</dbReference>
<evidence type="ECO:0000256" key="7">
    <source>
        <dbReference type="PROSITE-ProRule" id="PRU01091"/>
    </source>
</evidence>
<dbReference type="RefSeq" id="WP_119335701.1">
    <property type="nucleotide sequence ID" value="NZ_AP018558.1"/>
</dbReference>
<dbReference type="AlphaFoldDB" id="A0A2Z6DZN9"/>
<dbReference type="PANTHER" id="PTHR48111:SF4">
    <property type="entry name" value="DNA-BINDING DUAL TRANSCRIPTIONAL REGULATOR OMPR"/>
    <property type="match status" value="1"/>
</dbReference>
<feature type="domain" description="OmpR/PhoB-type" evidence="9">
    <location>
        <begin position="146"/>
        <end position="243"/>
    </location>
</feature>
<dbReference type="GO" id="GO:0032993">
    <property type="term" value="C:protein-DNA complex"/>
    <property type="evidence" value="ECO:0007669"/>
    <property type="project" value="TreeGrafter"/>
</dbReference>
<dbReference type="InterPro" id="IPR036388">
    <property type="entry name" value="WH-like_DNA-bd_sf"/>
</dbReference>
<dbReference type="SMART" id="SM00862">
    <property type="entry name" value="Trans_reg_C"/>
    <property type="match status" value="1"/>
</dbReference>
<feature type="domain" description="Response regulatory" evidence="8">
    <location>
        <begin position="5"/>
        <end position="118"/>
    </location>
</feature>
<feature type="modified residue" description="4-aspartylphosphate" evidence="6">
    <location>
        <position position="54"/>
    </location>
</feature>
<organism evidence="10 11">
    <name type="scientific">Hydrogenophilus thermoluteolus</name>
    <name type="common">Pseudomonas hydrogenothermophila</name>
    <dbReference type="NCBI Taxonomy" id="297"/>
    <lineage>
        <taxon>Bacteria</taxon>
        <taxon>Pseudomonadati</taxon>
        <taxon>Pseudomonadota</taxon>
        <taxon>Hydrogenophilia</taxon>
        <taxon>Hydrogenophilales</taxon>
        <taxon>Hydrogenophilaceae</taxon>
        <taxon>Hydrogenophilus</taxon>
    </lineage>
</organism>
<dbReference type="InterPro" id="IPR016032">
    <property type="entry name" value="Sig_transdc_resp-reg_C-effctor"/>
</dbReference>
<dbReference type="InterPro" id="IPR039420">
    <property type="entry name" value="WalR-like"/>
</dbReference>
<dbReference type="InterPro" id="IPR001867">
    <property type="entry name" value="OmpR/PhoB-type_DNA-bd"/>
</dbReference>
<dbReference type="KEGG" id="htl:HPTL_1768"/>
<keyword evidence="3" id="KW-0805">Transcription regulation</keyword>
<dbReference type="Pfam" id="PF00486">
    <property type="entry name" value="Trans_reg_C"/>
    <property type="match status" value="1"/>
</dbReference>
<evidence type="ECO:0000256" key="6">
    <source>
        <dbReference type="PROSITE-ProRule" id="PRU00169"/>
    </source>
</evidence>
<dbReference type="InterPro" id="IPR011006">
    <property type="entry name" value="CheY-like_superfamily"/>
</dbReference>
<feature type="DNA-binding region" description="OmpR/PhoB-type" evidence="7">
    <location>
        <begin position="146"/>
        <end position="243"/>
    </location>
</feature>
<name>A0A2Z6DZN9_HYDTE</name>
<evidence type="ECO:0000313" key="10">
    <source>
        <dbReference type="EMBL" id="BBD78026.1"/>
    </source>
</evidence>
<dbReference type="OrthoDB" id="5295288at2"/>
<dbReference type="GO" id="GO:0006355">
    <property type="term" value="P:regulation of DNA-templated transcription"/>
    <property type="evidence" value="ECO:0007669"/>
    <property type="project" value="InterPro"/>
</dbReference>
<dbReference type="PROSITE" id="PS50110">
    <property type="entry name" value="RESPONSE_REGULATORY"/>
    <property type="match status" value="1"/>
</dbReference>
<dbReference type="InterPro" id="IPR001789">
    <property type="entry name" value="Sig_transdc_resp-reg_receiver"/>
</dbReference>
<dbReference type="SUPFAM" id="SSF52172">
    <property type="entry name" value="CheY-like"/>
    <property type="match status" value="1"/>
</dbReference>
<dbReference type="SMART" id="SM00448">
    <property type="entry name" value="REC"/>
    <property type="match status" value="1"/>
</dbReference>
<evidence type="ECO:0000313" key="11">
    <source>
        <dbReference type="Proteomes" id="UP000262004"/>
    </source>
</evidence>
<evidence type="ECO:0000256" key="3">
    <source>
        <dbReference type="ARBA" id="ARBA00023015"/>
    </source>
</evidence>
<keyword evidence="5" id="KW-0804">Transcription</keyword>